<comment type="caution">
    <text evidence="1">The sequence shown here is derived from an EMBL/GenBank/DDBJ whole genome shotgun (WGS) entry which is preliminary data.</text>
</comment>
<organism evidence="1 2">
    <name type="scientific">Phytophthora cactorum</name>
    <dbReference type="NCBI Taxonomy" id="29920"/>
    <lineage>
        <taxon>Eukaryota</taxon>
        <taxon>Sar</taxon>
        <taxon>Stramenopiles</taxon>
        <taxon>Oomycota</taxon>
        <taxon>Peronosporomycetes</taxon>
        <taxon>Peronosporales</taxon>
        <taxon>Peronosporaceae</taxon>
        <taxon>Phytophthora</taxon>
    </lineage>
</organism>
<name>A0A329S895_9STRA</name>
<keyword evidence="2" id="KW-1185">Reference proteome</keyword>
<dbReference type="AlphaFoldDB" id="A0A329S895"/>
<dbReference type="Proteomes" id="UP000251314">
    <property type="component" value="Unassembled WGS sequence"/>
</dbReference>
<protein>
    <submittedName>
        <fullName evidence="1">Uncharacterized protein</fullName>
    </submittedName>
</protein>
<reference evidence="1 2" key="1">
    <citation type="submission" date="2018-01" db="EMBL/GenBank/DDBJ databases">
        <title>Draft genome of the strawberry crown rot pathogen Phytophthora cactorum.</title>
        <authorList>
            <person name="Armitage A.D."/>
            <person name="Lysoe E."/>
            <person name="Nellist C.F."/>
            <person name="Harrison R.J."/>
            <person name="Brurberg M.B."/>
        </authorList>
    </citation>
    <scope>NUCLEOTIDE SEQUENCE [LARGE SCALE GENOMIC DNA]</scope>
    <source>
        <strain evidence="1 2">10300</strain>
    </source>
</reference>
<evidence type="ECO:0000313" key="2">
    <source>
        <dbReference type="Proteomes" id="UP000251314"/>
    </source>
</evidence>
<dbReference type="VEuPathDB" id="FungiDB:PC110_g11736"/>
<sequence length="68" mass="6968">MAAVLSQVSIAPAKPVEVEPVVETAASERGESVAVDAEEGDAKVNVGYFTVEVEAERGDVCLLCGDCG</sequence>
<accession>A0A329S895</accession>
<proteinExistence type="predicted"/>
<gene>
    <name evidence="1" type="ORF">PC110_g11736</name>
</gene>
<dbReference type="EMBL" id="MJFZ01000300">
    <property type="protein sequence ID" value="RAW31928.1"/>
    <property type="molecule type" value="Genomic_DNA"/>
</dbReference>
<evidence type="ECO:0000313" key="1">
    <source>
        <dbReference type="EMBL" id="RAW31928.1"/>
    </source>
</evidence>